<dbReference type="EMBL" id="FMKA01000001">
    <property type="protein sequence ID" value="SCP94866.1"/>
    <property type="molecule type" value="Genomic_DNA"/>
</dbReference>
<dbReference type="PRINTS" id="PR00081">
    <property type="entry name" value="GDHRDH"/>
</dbReference>
<dbReference type="AlphaFoldDB" id="A0A1D3TNG6"/>
<accession>A0A1D3TNG6</accession>
<proteinExistence type="inferred from homology"/>
<comment type="similarity">
    <text evidence="1">Belongs to the short-chain dehydrogenases/reductases (SDR) family.</text>
</comment>
<dbReference type="CDD" id="cd05233">
    <property type="entry name" value="SDR_c"/>
    <property type="match status" value="1"/>
</dbReference>
<evidence type="ECO:0000256" key="1">
    <source>
        <dbReference type="ARBA" id="ARBA00006484"/>
    </source>
</evidence>
<evidence type="ECO:0000313" key="2">
    <source>
        <dbReference type="EMBL" id="SCP94866.1"/>
    </source>
</evidence>
<dbReference type="STRING" id="1619234.SAMN05421730_1001109"/>
<dbReference type="Proteomes" id="UP000199315">
    <property type="component" value="Unassembled WGS sequence"/>
</dbReference>
<dbReference type="OrthoDB" id="9803333at2"/>
<protein>
    <submittedName>
        <fullName evidence="2">NAD(P)-dependent dehydrogenase, short-chain alcohol dehydrogenase family</fullName>
    </submittedName>
</protein>
<keyword evidence="3" id="KW-1185">Reference proteome</keyword>
<dbReference type="Pfam" id="PF00106">
    <property type="entry name" value="adh_short"/>
    <property type="match status" value="1"/>
</dbReference>
<evidence type="ECO:0000313" key="3">
    <source>
        <dbReference type="Proteomes" id="UP000199315"/>
    </source>
</evidence>
<organism evidence="2 3">
    <name type="scientific">Anaerobium acetethylicum</name>
    <dbReference type="NCBI Taxonomy" id="1619234"/>
    <lineage>
        <taxon>Bacteria</taxon>
        <taxon>Bacillati</taxon>
        <taxon>Bacillota</taxon>
        <taxon>Clostridia</taxon>
        <taxon>Lachnospirales</taxon>
        <taxon>Lachnospiraceae</taxon>
        <taxon>Anaerobium</taxon>
    </lineage>
</organism>
<sequence length="275" mass="29841">MKKICVITGGGSGMGLATARLMGKDHYIIICGRSVKKLENAVRELQEEGIEAEAFPCDVSDHISVERLADYAKGKGNVAAVVHAAGMSPHMGNAEQIMEVNALGTIHVNNAFYRVMEEGSCMIDVSSMSAYLTPKLIMPKSLYKYSVSDPELFMKKIMKRVGLFPKKVRAGVSYGISKHFVIWFAKQDAARFGEKGVRIISVSPGNFETPMGELEKEEADAYTKYCAIKRFGHVDEIAGLFAYCAGPGAGYLTGIDILCDGGLVASGINPLKKQR</sequence>
<dbReference type="InterPro" id="IPR002347">
    <property type="entry name" value="SDR_fam"/>
</dbReference>
<dbReference type="PANTHER" id="PTHR42760">
    <property type="entry name" value="SHORT-CHAIN DEHYDROGENASES/REDUCTASES FAMILY MEMBER"/>
    <property type="match status" value="1"/>
</dbReference>
<dbReference type="RefSeq" id="WP_091228615.1">
    <property type="nucleotide sequence ID" value="NZ_FMKA01000001.1"/>
</dbReference>
<reference evidence="2 3" key="1">
    <citation type="submission" date="2016-09" db="EMBL/GenBank/DDBJ databases">
        <authorList>
            <person name="Capua I."/>
            <person name="De Benedictis P."/>
            <person name="Joannis T."/>
            <person name="Lombin L.H."/>
            <person name="Cattoli G."/>
        </authorList>
    </citation>
    <scope>NUCLEOTIDE SEQUENCE [LARGE SCALE GENOMIC DNA]</scope>
    <source>
        <strain evidence="2 3">GluBS11</strain>
    </source>
</reference>
<gene>
    <name evidence="2" type="ORF">SAMN05421730_1001109</name>
</gene>
<dbReference type="InterPro" id="IPR036291">
    <property type="entry name" value="NAD(P)-bd_dom_sf"/>
</dbReference>
<dbReference type="Gene3D" id="3.40.50.720">
    <property type="entry name" value="NAD(P)-binding Rossmann-like Domain"/>
    <property type="match status" value="1"/>
</dbReference>
<dbReference type="Pfam" id="PF13561">
    <property type="entry name" value="adh_short_C2"/>
    <property type="match status" value="1"/>
</dbReference>
<dbReference type="GO" id="GO:0016616">
    <property type="term" value="F:oxidoreductase activity, acting on the CH-OH group of donors, NAD or NADP as acceptor"/>
    <property type="evidence" value="ECO:0007669"/>
    <property type="project" value="TreeGrafter"/>
</dbReference>
<name>A0A1D3TNG6_9FIRM</name>
<dbReference type="SUPFAM" id="SSF51735">
    <property type="entry name" value="NAD(P)-binding Rossmann-fold domains"/>
    <property type="match status" value="1"/>
</dbReference>